<dbReference type="SUPFAM" id="SSF103473">
    <property type="entry name" value="MFS general substrate transporter"/>
    <property type="match status" value="1"/>
</dbReference>
<dbReference type="InterPro" id="IPR011701">
    <property type="entry name" value="MFS"/>
</dbReference>
<feature type="transmembrane region" description="Helical" evidence="4">
    <location>
        <begin position="169"/>
        <end position="188"/>
    </location>
</feature>
<keyword evidence="1 4" id="KW-0812">Transmembrane</keyword>
<dbReference type="PANTHER" id="PTHR11360">
    <property type="entry name" value="MONOCARBOXYLATE TRANSPORTER"/>
    <property type="match status" value="1"/>
</dbReference>
<dbReference type="Pfam" id="PF07690">
    <property type="entry name" value="MFS_1"/>
    <property type="match status" value="1"/>
</dbReference>
<protein>
    <submittedName>
        <fullName evidence="6">MFS family permease</fullName>
    </submittedName>
</protein>
<dbReference type="Proteomes" id="UP000727456">
    <property type="component" value="Unassembled WGS sequence"/>
</dbReference>
<proteinExistence type="predicted"/>
<feature type="transmembrane region" description="Helical" evidence="4">
    <location>
        <begin position="79"/>
        <end position="104"/>
    </location>
</feature>
<dbReference type="InterPro" id="IPR020846">
    <property type="entry name" value="MFS_dom"/>
</dbReference>
<dbReference type="EMBL" id="JAAOZC010000009">
    <property type="protein sequence ID" value="NIJ09225.1"/>
    <property type="molecule type" value="Genomic_DNA"/>
</dbReference>
<organism evidence="6 7">
    <name type="scientific">Sphingomonas vulcanisoli</name>
    <dbReference type="NCBI Taxonomy" id="1658060"/>
    <lineage>
        <taxon>Bacteria</taxon>
        <taxon>Pseudomonadati</taxon>
        <taxon>Pseudomonadota</taxon>
        <taxon>Alphaproteobacteria</taxon>
        <taxon>Sphingomonadales</taxon>
        <taxon>Sphingomonadaceae</taxon>
        <taxon>Sphingomonas</taxon>
    </lineage>
</organism>
<feature type="transmembrane region" description="Helical" evidence="4">
    <location>
        <begin position="293"/>
        <end position="309"/>
    </location>
</feature>
<feature type="transmembrane region" description="Helical" evidence="4">
    <location>
        <begin position="138"/>
        <end position="157"/>
    </location>
</feature>
<evidence type="ECO:0000256" key="4">
    <source>
        <dbReference type="SAM" id="Phobius"/>
    </source>
</evidence>
<dbReference type="PROSITE" id="PS50850">
    <property type="entry name" value="MFS"/>
    <property type="match status" value="1"/>
</dbReference>
<evidence type="ECO:0000256" key="3">
    <source>
        <dbReference type="ARBA" id="ARBA00023136"/>
    </source>
</evidence>
<dbReference type="Gene3D" id="1.20.1250.20">
    <property type="entry name" value="MFS general substrate transporter like domains"/>
    <property type="match status" value="2"/>
</dbReference>
<feature type="transmembrane region" description="Helical" evidence="4">
    <location>
        <begin position="228"/>
        <end position="246"/>
    </location>
</feature>
<dbReference type="RefSeq" id="WP_167074643.1">
    <property type="nucleotide sequence ID" value="NZ_JAAOZC010000009.1"/>
</dbReference>
<feature type="domain" description="Major facilitator superfamily (MFS) profile" evidence="5">
    <location>
        <begin position="13"/>
        <end position="408"/>
    </location>
</feature>
<comment type="caution">
    <text evidence="6">The sequence shown here is derived from an EMBL/GenBank/DDBJ whole genome shotgun (WGS) entry which is preliminary data.</text>
</comment>
<gene>
    <name evidence="6" type="ORF">FHS31_002857</name>
</gene>
<feature type="transmembrane region" description="Helical" evidence="4">
    <location>
        <begin position="47"/>
        <end position="67"/>
    </location>
</feature>
<evidence type="ECO:0000259" key="5">
    <source>
        <dbReference type="PROSITE" id="PS50850"/>
    </source>
</evidence>
<sequence length="420" mass="45040">MIRTPWYYGWNIVAIAVLYQSVIWGIGLSSFTYFVHDWMAAFHVGRAQIMIALSLEILLVGALAPLAGHLLDRLSTTMLVTFAVLCFGMGMFLISIATALWQIIVVYTLLLSVGMTLAGPLSATTLVVRWFRARRGLAMGFALLGSPLGAIAIPQLVTRWMVGDNWRGTHVYLGLICIALLPIVLLIVRGSPAVAGIEIEADSPRTAALEAKRPQQTWSIQQVIKTPAIWIIVCAFVPLSITNLGMSGNLAPFALDLGLTRPQVGALVPIIGALGFLAKLAFGSLSDRIDARILFYTSVVFVAAALIMMCQKPGFQMMMAACGIFGFGEGAALVLIGVMVAARFGSEAYGTAVGIVYFFVMTLAALGPIIGGYLRDVTGTYTAMCLVMLAMLFPAALAITLLRAPTRKARPPKLALNPNQ</sequence>
<keyword evidence="7" id="KW-1185">Reference proteome</keyword>
<dbReference type="InterPro" id="IPR036259">
    <property type="entry name" value="MFS_trans_sf"/>
</dbReference>
<name>A0ABX0TXV8_9SPHN</name>
<accession>A0ABX0TXV8</accession>
<evidence type="ECO:0000256" key="2">
    <source>
        <dbReference type="ARBA" id="ARBA00022989"/>
    </source>
</evidence>
<evidence type="ECO:0000313" key="7">
    <source>
        <dbReference type="Proteomes" id="UP000727456"/>
    </source>
</evidence>
<feature type="transmembrane region" description="Helical" evidence="4">
    <location>
        <begin position="315"/>
        <end position="342"/>
    </location>
</feature>
<keyword evidence="3 4" id="KW-0472">Membrane</keyword>
<feature type="transmembrane region" description="Helical" evidence="4">
    <location>
        <begin position="354"/>
        <end position="374"/>
    </location>
</feature>
<feature type="transmembrane region" description="Helical" evidence="4">
    <location>
        <begin position="110"/>
        <end position="131"/>
    </location>
</feature>
<dbReference type="InterPro" id="IPR050327">
    <property type="entry name" value="Proton-linked_MCT"/>
</dbReference>
<feature type="transmembrane region" description="Helical" evidence="4">
    <location>
        <begin position="12"/>
        <end position="35"/>
    </location>
</feature>
<keyword evidence="2 4" id="KW-1133">Transmembrane helix</keyword>
<feature type="transmembrane region" description="Helical" evidence="4">
    <location>
        <begin position="380"/>
        <end position="402"/>
    </location>
</feature>
<dbReference type="PANTHER" id="PTHR11360:SF284">
    <property type="entry name" value="EG:103B4.3 PROTEIN-RELATED"/>
    <property type="match status" value="1"/>
</dbReference>
<evidence type="ECO:0000256" key="1">
    <source>
        <dbReference type="ARBA" id="ARBA00022692"/>
    </source>
</evidence>
<evidence type="ECO:0000313" key="6">
    <source>
        <dbReference type="EMBL" id="NIJ09225.1"/>
    </source>
</evidence>
<reference evidence="6 7" key="1">
    <citation type="submission" date="2020-03" db="EMBL/GenBank/DDBJ databases">
        <title>Genomic Encyclopedia of Type Strains, Phase III (KMG-III): the genomes of soil and plant-associated and newly described type strains.</title>
        <authorList>
            <person name="Whitman W."/>
        </authorList>
    </citation>
    <scope>NUCLEOTIDE SEQUENCE [LARGE SCALE GENOMIC DNA]</scope>
    <source>
        <strain evidence="6 7">CECT 8804</strain>
    </source>
</reference>
<feature type="transmembrane region" description="Helical" evidence="4">
    <location>
        <begin position="266"/>
        <end position="286"/>
    </location>
</feature>